<evidence type="ECO:0000256" key="1">
    <source>
        <dbReference type="SAM" id="MobiDB-lite"/>
    </source>
</evidence>
<feature type="compositionally biased region" description="Low complexity" evidence="1">
    <location>
        <begin position="75"/>
        <end position="104"/>
    </location>
</feature>
<reference evidence="2" key="1">
    <citation type="submission" date="2019-12" db="EMBL/GenBank/DDBJ databases">
        <title>An insight into the sialome of adult female Ixodes ricinus ticks feeding for 6 days.</title>
        <authorList>
            <person name="Perner J."/>
            <person name="Ribeiro J.M.C."/>
        </authorList>
    </citation>
    <scope>NUCLEOTIDE SEQUENCE</scope>
    <source>
        <strain evidence="2">Semi-engorged</strain>
        <tissue evidence="2">Salivary glands</tissue>
    </source>
</reference>
<feature type="region of interest" description="Disordered" evidence="1">
    <location>
        <begin position="69"/>
        <end position="104"/>
    </location>
</feature>
<dbReference type="AlphaFoldDB" id="A0A6B0UG12"/>
<protein>
    <submittedName>
        <fullName evidence="2">Putative secreted protein</fullName>
    </submittedName>
</protein>
<proteinExistence type="predicted"/>
<accession>A0A6B0UG12</accession>
<sequence>MQPWKGIPAQRTWCLHLLEIAVLTAAGLPATIPRTWSAWRQRRRCPSPPVLRRDWALCWRPSWRGRPVPTRPAWPARRSTARTSPATRATAPRTGATTALLRRL</sequence>
<dbReference type="EMBL" id="GIFC01006734">
    <property type="protein sequence ID" value="MXU88817.1"/>
    <property type="molecule type" value="Transcribed_RNA"/>
</dbReference>
<name>A0A6B0UG12_IXORI</name>
<evidence type="ECO:0000313" key="2">
    <source>
        <dbReference type="EMBL" id="MXU88817.1"/>
    </source>
</evidence>
<organism evidence="2">
    <name type="scientific">Ixodes ricinus</name>
    <name type="common">Common tick</name>
    <name type="synonym">Acarus ricinus</name>
    <dbReference type="NCBI Taxonomy" id="34613"/>
    <lineage>
        <taxon>Eukaryota</taxon>
        <taxon>Metazoa</taxon>
        <taxon>Ecdysozoa</taxon>
        <taxon>Arthropoda</taxon>
        <taxon>Chelicerata</taxon>
        <taxon>Arachnida</taxon>
        <taxon>Acari</taxon>
        <taxon>Parasitiformes</taxon>
        <taxon>Ixodida</taxon>
        <taxon>Ixodoidea</taxon>
        <taxon>Ixodidae</taxon>
        <taxon>Ixodinae</taxon>
        <taxon>Ixodes</taxon>
    </lineage>
</organism>